<keyword evidence="5" id="KW-1185">Reference proteome</keyword>
<evidence type="ECO:0000256" key="3">
    <source>
        <dbReference type="SAM" id="SignalP"/>
    </source>
</evidence>
<evidence type="ECO:0000313" key="4">
    <source>
        <dbReference type="EMBL" id="CAG7652500.1"/>
    </source>
</evidence>
<dbReference type="Proteomes" id="UP000693672">
    <property type="component" value="Unassembled WGS sequence"/>
</dbReference>
<feature type="transmembrane region" description="Helical" evidence="2">
    <location>
        <begin position="112"/>
        <end position="132"/>
    </location>
</feature>
<feature type="compositionally biased region" description="Polar residues" evidence="1">
    <location>
        <begin position="33"/>
        <end position="68"/>
    </location>
</feature>
<sequence>MFKKLSLLLMACTIAFSFTAPFQADAAYRSSKKSFNTGSTTQTPNSGVNKSEPAASSKTPNSATTQAPAQKPGFFGGAGGFMKGMMIGGLAGMLFGGLFGGMGFLGDMLGMIVNILAIVVLIAVIRKVFVYFRDRRKMDQEPRRY</sequence>
<evidence type="ECO:0000313" key="5">
    <source>
        <dbReference type="Proteomes" id="UP000693672"/>
    </source>
</evidence>
<feature type="chain" id="PRO_5036974756" description="Preprotein translocase subunit Tim44" evidence="3">
    <location>
        <begin position="27"/>
        <end position="145"/>
    </location>
</feature>
<keyword evidence="3" id="KW-0732">Signal</keyword>
<dbReference type="PANTHER" id="PTHR41542">
    <property type="entry name" value="BLL5807 PROTEIN"/>
    <property type="match status" value="1"/>
</dbReference>
<keyword evidence="2" id="KW-0812">Transmembrane</keyword>
<evidence type="ECO:0000256" key="2">
    <source>
        <dbReference type="SAM" id="Phobius"/>
    </source>
</evidence>
<evidence type="ECO:0000256" key="1">
    <source>
        <dbReference type="SAM" id="MobiDB-lite"/>
    </source>
</evidence>
<feature type="signal peptide" evidence="3">
    <location>
        <begin position="1"/>
        <end position="26"/>
    </location>
</feature>
<dbReference type="AlphaFoldDB" id="A0A916NS74"/>
<accession>A0A916NS74</accession>
<name>A0A916NS74_9BACL</name>
<comment type="caution">
    <text evidence="4">The sequence shown here is derived from an EMBL/GenBank/DDBJ whole genome shotgun (WGS) entry which is preliminary data.</text>
</comment>
<feature type="region of interest" description="Disordered" evidence="1">
    <location>
        <begin position="33"/>
        <end position="71"/>
    </location>
</feature>
<dbReference type="PANTHER" id="PTHR41542:SF1">
    <property type="entry name" value="BLL5807 PROTEIN"/>
    <property type="match status" value="1"/>
</dbReference>
<keyword evidence="2" id="KW-0472">Membrane</keyword>
<gene>
    <name evidence="4" type="ORF">PAESOLCIP111_06551</name>
</gene>
<evidence type="ECO:0008006" key="6">
    <source>
        <dbReference type="Google" id="ProtNLM"/>
    </source>
</evidence>
<reference evidence="4" key="1">
    <citation type="submission" date="2021-06" db="EMBL/GenBank/DDBJ databases">
        <authorList>
            <person name="Criscuolo A."/>
        </authorList>
    </citation>
    <scope>NUCLEOTIDE SEQUENCE</scope>
    <source>
        <strain evidence="4">CIP111600</strain>
    </source>
</reference>
<dbReference type="RefSeq" id="WP_218096195.1">
    <property type="nucleotide sequence ID" value="NZ_CAJVAS010000071.1"/>
</dbReference>
<proteinExistence type="predicted"/>
<dbReference type="EMBL" id="CAJVAS010000071">
    <property type="protein sequence ID" value="CAG7652500.1"/>
    <property type="molecule type" value="Genomic_DNA"/>
</dbReference>
<protein>
    <recommendedName>
        <fullName evidence="6">Preprotein translocase subunit Tim44</fullName>
    </recommendedName>
</protein>
<keyword evidence="2" id="KW-1133">Transmembrane helix</keyword>
<organism evidence="4 5">
    <name type="scientific">Paenibacillus solanacearum</name>
    <dbReference type="NCBI Taxonomy" id="2048548"/>
    <lineage>
        <taxon>Bacteria</taxon>
        <taxon>Bacillati</taxon>
        <taxon>Bacillota</taxon>
        <taxon>Bacilli</taxon>
        <taxon>Bacillales</taxon>
        <taxon>Paenibacillaceae</taxon>
        <taxon>Paenibacillus</taxon>
    </lineage>
</organism>